<evidence type="ECO:0000256" key="1">
    <source>
        <dbReference type="ARBA" id="ARBA00007992"/>
    </source>
</evidence>
<dbReference type="GeneID" id="64968839"/>
<dbReference type="GO" id="GO:0004497">
    <property type="term" value="F:monooxygenase activity"/>
    <property type="evidence" value="ECO:0007669"/>
    <property type="project" value="InterPro"/>
</dbReference>
<keyword evidence="3" id="KW-0274">FAD</keyword>
<sequence>MHRVQSMESTATTSPSSSRIVNPTNFRVIIVGGSIAGLTLAHCLSKLGVDYVVLEKRQQIAPQEGASIGILPHGGRILDQLGLFDEIERDVEPLTTAHISYPDGFTHTNQSPNVILERFGLPLAFLERRRLLKILYWSLPDTSRVHVGKAVVSVDHIWGDSIMSVRTRDGSTFYGDLVVGADGVHSKVRREMWRLAELDLPGHITEKEKDGMTVDYACVFGISHSVPDLYPGEQVASLHNGRSFLIFPGKDGRVFWFLLKKLDRRYRYKSAPRWTSADIVTIAESFTSDHIWNGVEFGSLWERREVAGITNLEENVFSTWQWGRIVCIGDSVHKMAPNTGQGANCAIEDAAALANAIHSALEHDNHPSMAEVQSFLRSFNEARLPRVREIYKSASVVVRMHARQNLALRLVGRYYLPYSGDVPANTASKLIADGVQLSFLAPSLHSGPGWEEYSMEKRMAKKPVLCAGLAILGLVVFLFLLFRARTRFSSF</sequence>
<feature type="transmembrane region" description="Helical" evidence="5">
    <location>
        <begin position="464"/>
        <end position="482"/>
    </location>
</feature>
<dbReference type="PRINTS" id="PR00420">
    <property type="entry name" value="RNGMNOXGNASE"/>
</dbReference>
<dbReference type="InterPro" id="IPR036188">
    <property type="entry name" value="FAD/NAD-bd_sf"/>
</dbReference>
<protein>
    <recommendedName>
        <fullName evidence="6">FAD-binding domain-containing protein</fullName>
    </recommendedName>
</protein>
<keyword evidence="2" id="KW-0285">Flavoprotein</keyword>
<gene>
    <name evidence="7" type="ORF">APUU_11662A</name>
</gene>
<dbReference type="OrthoDB" id="10029326at2759"/>
<evidence type="ECO:0000256" key="4">
    <source>
        <dbReference type="ARBA" id="ARBA00023002"/>
    </source>
</evidence>
<dbReference type="RefSeq" id="XP_041551028.1">
    <property type="nucleotide sequence ID" value="XM_041697777.1"/>
</dbReference>
<dbReference type="AlphaFoldDB" id="A0A7R8AGP0"/>
<dbReference type="Pfam" id="PF01494">
    <property type="entry name" value="FAD_binding_3"/>
    <property type="match status" value="1"/>
</dbReference>
<proteinExistence type="inferred from homology"/>
<evidence type="ECO:0000256" key="5">
    <source>
        <dbReference type="SAM" id="Phobius"/>
    </source>
</evidence>
<dbReference type="PANTHER" id="PTHR47356:SF2">
    <property type="entry name" value="FAD-BINDING DOMAIN-CONTAINING PROTEIN-RELATED"/>
    <property type="match status" value="1"/>
</dbReference>
<keyword evidence="5" id="KW-0812">Transmembrane</keyword>
<keyword evidence="5" id="KW-1133">Transmembrane helix</keyword>
<dbReference type="Gene3D" id="3.50.50.60">
    <property type="entry name" value="FAD/NAD(P)-binding domain"/>
    <property type="match status" value="1"/>
</dbReference>
<dbReference type="PANTHER" id="PTHR47356">
    <property type="entry name" value="FAD-DEPENDENT MONOOXYGENASE ASQG-RELATED"/>
    <property type="match status" value="1"/>
</dbReference>
<name>A0A7R8AGP0_9EURO</name>
<evidence type="ECO:0000313" key="8">
    <source>
        <dbReference type="Proteomes" id="UP000654913"/>
    </source>
</evidence>
<evidence type="ECO:0000256" key="2">
    <source>
        <dbReference type="ARBA" id="ARBA00022630"/>
    </source>
</evidence>
<organism evidence="7 8">
    <name type="scientific">Aspergillus puulaauensis</name>
    <dbReference type="NCBI Taxonomy" id="1220207"/>
    <lineage>
        <taxon>Eukaryota</taxon>
        <taxon>Fungi</taxon>
        <taxon>Dikarya</taxon>
        <taxon>Ascomycota</taxon>
        <taxon>Pezizomycotina</taxon>
        <taxon>Eurotiomycetes</taxon>
        <taxon>Eurotiomycetidae</taxon>
        <taxon>Eurotiales</taxon>
        <taxon>Aspergillaceae</taxon>
        <taxon>Aspergillus</taxon>
    </lineage>
</organism>
<comment type="similarity">
    <text evidence="1">Belongs to the paxM FAD-dependent monooxygenase family.</text>
</comment>
<accession>A0A7R8AGP0</accession>
<dbReference type="SUPFAM" id="SSF51905">
    <property type="entry name" value="FAD/NAD(P)-binding domain"/>
    <property type="match status" value="1"/>
</dbReference>
<reference evidence="7" key="1">
    <citation type="submission" date="2021-01" db="EMBL/GenBank/DDBJ databases">
        <authorList>
            <consortium name="Aspergillus puulaauensis MK2 genome sequencing consortium"/>
            <person name="Kazuki M."/>
            <person name="Futagami T."/>
        </authorList>
    </citation>
    <scope>NUCLEOTIDE SEQUENCE</scope>
    <source>
        <strain evidence="7">MK2</strain>
    </source>
</reference>
<keyword evidence="8" id="KW-1185">Reference proteome</keyword>
<keyword evidence="5" id="KW-0472">Membrane</keyword>
<dbReference type="Proteomes" id="UP000654913">
    <property type="component" value="Chromosome 1"/>
</dbReference>
<evidence type="ECO:0000313" key="7">
    <source>
        <dbReference type="EMBL" id="BCS18834.1"/>
    </source>
</evidence>
<feature type="domain" description="FAD-binding" evidence="6">
    <location>
        <begin position="27"/>
        <end position="367"/>
    </location>
</feature>
<dbReference type="GO" id="GO:0071949">
    <property type="term" value="F:FAD binding"/>
    <property type="evidence" value="ECO:0007669"/>
    <property type="project" value="InterPro"/>
</dbReference>
<reference evidence="7" key="2">
    <citation type="submission" date="2021-02" db="EMBL/GenBank/DDBJ databases">
        <title>Aspergillus puulaauensis MK2 genome sequence.</title>
        <authorList>
            <person name="Futagami T."/>
            <person name="Mori K."/>
            <person name="Kadooka C."/>
            <person name="Tanaka T."/>
        </authorList>
    </citation>
    <scope>NUCLEOTIDE SEQUENCE</scope>
    <source>
        <strain evidence="7">MK2</strain>
    </source>
</reference>
<dbReference type="KEGG" id="apuu:APUU_11662A"/>
<dbReference type="InterPro" id="IPR002938">
    <property type="entry name" value="FAD-bd"/>
</dbReference>
<evidence type="ECO:0000256" key="3">
    <source>
        <dbReference type="ARBA" id="ARBA00022827"/>
    </source>
</evidence>
<dbReference type="EMBL" id="AP024443">
    <property type="protein sequence ID" value="BCS18834.1"/>
    <property type="molecule type" value="Genomic_DNA"/>
</dbReference>
<evidence type="ECO:0000259" key="6">
    <source>
        <dbReference type="Pfam" id="PF01494"/>
    </source>
</evidence>
<dbReference type="InterPro" id="IPR050562">
    <property type="entry name" value="FAD_mOase_fung"/>
</dbReference>
<keyword evidence="4" id="KW-0560">Oxidoreductase</keyword>